<comment type="caution">
    <text evidence="12">The sequence shown here is derived from an EMBL/GenBank/DDBJ whole genome shotgun (WGS) entry which is preliminary data.</text>
</comment>
<evidence type="ECO:0000256" key="5">
    <source>
        <dbReference type="ARBA" id="ARBA00022840"/>
    </source>
</evidence>
<dbReference type="GO" id="GO:0042802">
    <property type="term" value="F:identical protein binding"/>
    <property type="evidence" value="ECO:0007669"/>
    <property type="project" value="TreeGrafter"/>
</dbReference>
<dbReference type="CDD" id="cd03113">
    <property type="entry name" value="CTPS_N"/>
    <property type="match status" value="1"/>
</dbReference>
<dbReference type="AlphaFoldDB" id="A0A9W7G7Z0"/>
<dbReference type="InterPro" id="IPR033828">
    <property type="entry name" value="GATase1_CTP_Synthase"/>
</dbReference>
<name>A0A9W7G7Z0_9STRA</name>
<keyword evidence="7 9" id="KW-0665">Pyrimidine biosynthesis</keyword>
<evidence type="ECO:0000259" key="11">
    <source>
        <dbReference type="Pfam" id="PF06418"/>
    </source>
</evidence>
<dbReference type="GO" id="GO:0019856">
    <property type="term" value="P:pyrimidine nucleobase biosynthetic process"/>
    <property type="evidence" value="ECO:0007669"/>
    <property type="project" value="TreeGrafter"/>
</dbReference>
<evidence type="ECO:0000256" key="2">
    <source>
        <dbReference type="ARBA" id="ARBA00007533"/>
    </source>
</evidence>
<dbReference type="Pfam" id="PF00117">
    <property type="entry name" value="GATase"/>
    <property type="match status" value="1"/>
</dbReference>
<dbReference type="GO" id="GO:0003883">
    <property type="term" value="F:CTP synthase activity"/>
    <property type="evidence" value="ECO:0007669"/>
    <property type="project" value="UniProtKB-UniRule"/>
</dbReference>
<dbReference type="PANTHER" id="PTHR11550:SF0">
    <property type="entry name" value="CTP SYNTHASE-RELATED"/>
    <property type="match status" value="1"/>
</dbReference>
<keyword evidence="4 9" id="KW-0547">Nucleotide-binding</keyword>
<keyword evidence="5 9" id="KW-0067">ATP-binding</keyword>
<dbReference type="Proteomes" id="UP001165065">
    <property type="component" value="Unassembled WGS sequence"/>
</dbReference>
<evidence type="ECO:0000259" key="10">
    <source>
        <dbReference type="Pfam" id="PF00117"/>
    </source>
</evidence>
<comment type="pathway">
    <text evidence="1 9">Pyrimidine metabolism; CTP biosynthesis via de novo pathway; CTP from UDP: step 2/2.</text>
</comment>
<dbReference type="InterPro" id="IPR029062">
    <property type="entry name" value="Class_I_gatase-like"/>
</dbReference>
<comment type="similarity">
    <text evidence="2 9">Belongs to the CTP synthase family.</text>
</comment>
<dbReference type="InterPro" id="IPR017926">
    <property type="entry name" value="GATASE"/>
</dbReference>
<keyword evidence="6 9" id="KW-0315">Glutamine amidotransferase</keyword>
<evidence type="ECO:0000256" key="9">
    <source>
        <dbReference type="RuleBase" id="RU810713"/>
    </source>
</evidence>
<dbReference type="Pfam" id="PF06418">
    <property type="entry name" value="CTP_synth_N"/>
    <property type="match status" value="1"/>
</dbReference>
<evidence type="ECO:0000256" key="1">
    <source>
        <dbReference type="ARBA" id="ARBA00005171"/>
    </source>
</evidence>
<protein>
    <recommendedName>
        <fullName evidence="9">CTP synthase</fullName>
        <ecNumber evidence="9">6.3.4.2</ecNumber>
    </recommendedName>
    <alternativeName>
        <fullName evidence="9">UTP--ammonia ligase</fullName>
    </alternativeName>
</protein>
<dbReference type="EMBL" id="BRYA01000065">
    <property type="protein sequence ID" value="GMI36414.1"/>
    <property type="molecule type" value="Genomic_DNA"/>
</dbReference>
<evidence type="ECO:0000313" key="12">
    <source>
        <dbReference type="EMBL" id="GMI36414.1"/>
    </source>
</evidence>
<reference evidence="13" key="1">
    <citation type="journal article" date="2023" name="Commun. Biol.">
        <title>Genome analysis of Parmales, the sister group of diatoms, reveals the evolutionary specialization of diatoms from phago-mixotrophs to photoautotrophs.</title>
        <authorList>
            <person name="Ban H."/>
            <person name="Sato S."/>
            <person name="Yoshikawa S."/>
            <person name="Yamada K."/>
            <person name="Nakamura Y."/>
            <person name="Ichinomiya M."/>
            <person name="Sato N."/>
            <person name="Blanc-Mathieu R."/>
            <person name="Endo H."/>
            <person name="Kuwata A."/>
            <person name="Ogata H."/>
        </authorList>
    </citation>
    <scope>NUCLEOTIDE SEQUENCE [LARGE SCALE GENOMIC DNA]</scope>
</reference>
<dbReference type="PANTHER" id="PTHR11550">
    <property type="entry name" value="CTP SYNTHASE"/>
    <property type="match status" value="1"/>
</dbReference>
<dbReference type="SUPFAM" id="SSF52540">
    <property type="entry name" value="P-loop containing nucleoside triphosphate hydrolases"/>
    <property type="match status" value="1"/>
</dbReference>
<accession>A0A9W7G7Z0</accession>
<dbReference type="InterPro" id="IPR017456">
    <property type="entry name" value="CTP_synthase_N"/>
</dbReference>
<evidence type="ECO:0000256" key="4">
    <source>
        <dbReference type="ARBA" id="ARBA00022741"/>
    </source>
</evidence>
<dbReference type="GO" id="GO:0005524">
    <property type="term" value="F:ATP binding"/>
    <property type="evidence" value="ECO:0007669"/>
    <property type="project" value="UniProtKB-KW"/>
</dbReference>
<dbReference type="SUPFAM" id="SSF52317">
    <property type="entry name" value="Class I glutamine amidotransferase-like"/>
    <property type="match status" value="1"/>
</dbReference>
<evidence type="ECO:0000256" key="3">
    <source>
        <dbReference type="ARBA" id="ARBA00022598"/>
    </source>
</evidence>
<dbReference type="CDD" id="cd01746">
    <property type="entry name" value="GATase1_CTP_Synthase"/>
    <property type="match status" value="1"/>
</dbReference>
<feature type="domain" description="CTP synthase N-terminal" evidence="11">
    <location>
        <begin position="2"/>
        <end position="276"/>
    </location>
</feature>
<keyword evidence="13" id="KW-1185">Reference proteome</keyword>
<dbReference type="EC" id="6.3.4.2" evidence="9"/>
<dbReference type="InterPro" id="IPR004468">
    <property type="entry name" value="CTP_synthase"/>
</dbReference>
<dbReference type="FunFam" id="3.40.50.300:FF:000207">
    <property type="entry name" value="CTP synthase"/>
    <property type="match status" value="1"/>
</dbReference>
<organism evidence="12 13">
    <name type="scientific">Triparma columacea</name>
    <dbReference type="NCBI Taxonomy" id="722753"/>
    <lineage>
        <taxon>Eukaryota</taxon>
        <taxon>Sar</taxon>
        <taxon>Stramenopiles</taxon>
        <taxon>Ochrophyta</taxon>
        <taxon>Bolidophyceae</taxon>
        <taxon>Parmales</taxon>
        <taxon>Triparmaceae</taxon>
        <taxon>Triparma</taxon>
    </lineage>
</organism>
<dbReference type="OrthoDB" id="1739076at2759"/>
<dbReference type="NCBIfam" id="NF003792">
    <property type="entry name" value="PRK05380.1"/>
    <property type="match status" value="1"/>
</dbReference>
<keyword evidence="3 9" id="KW-0436">Ligase</keyword>
<evidence type="ECO:0000256" key="7">
    <source>
        <dbReference type="ARBA" id="ARBA00022975"/>
    </source>
</evidence>
<proteinExistence type="inferred from homology"/>
<gene>
    <name evidence="12" type="ORF">TrCOL_g9543</name>
</gene>
<evidence type="ECO:0000256" key="6">
    <source>
        <dbReference type="ARBA" id="ARBA00022962"/>
    </source>
</evidence>
<dbReference type="InterPro" id="IPR027417">
    <property type="entry name" value="P-loop_NTPase"/>
</dbReference>
<comment type="function">
    <text evidence="9">Catalyzes the ATP-dependent amination of UTP to CTP with either L-glutamine or ammonia as the source of nitrogen.</text>
</comment>
<evidence type="ECO:0000256" key="8">
    <source>
        <dbReference type="ARBA" id="ARBA00047781"/>
    </source>
</evidence>
<comment type="catalytic activity">
    <reaction evidence="8 9">
        <text>UTP + L-glutamine + ATP + H2O = CTP + L-glutamate + ADP + phosphate + 2 H(+)</text>
        <dbReference type="Rhea" id="RHEA:26426"/>
        <dbReference type="ChEBI" id="CHEBI:15377"/>
        <dbReference type="ChEBI" id="CHEBI:15378"/>
        <dbReference type="ChEBI" id="CHEBI:29985"/>
        <dbReference type="ChEBI" id="CHEBI:30616"/>
        <dbReference type="ChEBI" id="CHEBI:37563"/>
        <dbReference type="ChEBI" id="CHEBI:43474"/>
        <dbReference type="ChEBI" id="CHEBI:46398"/>
        <dbReference type="ChEBI" id="CHEBI:58359"/>
        <dbReference type="ChEBI" id="CHEBI:456216"/>
        <dbReference type="EC" id="6.3.4.2"/>
    </reaction>
</comment>
<dbReference type="GO" id="GO:0044210">
    <property type="term" value="P:'de novo' CTP biosynthetic process"/>
    <property type="evidence" value="ECO:0007669"/>
    <property type="project" value="UniProtKB-UniRule"/>
</dbReference>
<dbReference type="Gene3D" id="3.40.50.880">
    <property type="match status" value="1"/>
</dbReference>
<dbReference type="NCBIfam" id="TIGR00337">
    <property type="entry name" value="PyrG"/>
    <property type="match status" value="1"/>
</dbReference>
<evidence type="ECO:0000313" key="13">
    <source>
        <dbReference type="Proteomes" id="UP001165065"/>
    </source>
</evidence>
<sequence>MKYIVVSGGVVSGLGKGITISSLGRLLKSCGLSVTSIKIDPYLNVDAGTMSPFEHGEVFTLHDGGEADLDLGNYERFLGVRLSKDHNITTGKVYREVISRERRGDYLGKTVQVVPHITNEIQDWIERVAQIPVQEAEGAQGQVADVCLIEVGGTVGDIESMVFLEALRQFQFKVGEENFMLMFVSLVPVLGSVGEQKTKPTQHGVKELMSLGLFPKVIFCRSSQPLETATCKKISSFCHVPPSCVLSVHDVDNIYHVPLLLMEQNLHGIILDHLKLQAPVLPPDIGAWRNFAENIDKFTKVTKICLIGKYSTFQDSYLSVIKALKHASVAVERDLDLQWVEASDLIKPDKDDKTQPELENGETWETRELKHKEAWEMLKGCDGVIVPGGFGVRGVEGKIAAATYCRENKKPYLGVCLGFQVMVMEYARSFCDMPLANSTEMDENCEHPVVIFMPEIDKDTLGGTMRLGARDTLIEDFEGGGKSISYHLYGKKDRVSERHRHRYEVNPSKVSAIQSKGLHFVGKDETGERMEIAELSRDRHPYYVACQYHPEFQSRPLKPSPPFHGLLLAASGQLDEFIAKSENA</sequence>
<dbReference type="PROSITE" id="PS51273">
    <property type="entry name" value="GATASE_TYPE_1"/>
    <property type="match status" value="1"/>
</dbReference>
<dbReference type="Gene3D" id="3.40.50.300">
    <property type="entry name" value="P-loop containing nucleotide triphosphate hydrolases"/>
    <property type="match status" value="1"/>
</dbReference>
<feature type="domain" description="Glutamine amidotransferase" evidence="10">
    <location>
        <begin position="314"/>
        <end position="566"/>
    </location>
</feature>